<proteinExistence type="predicted"/>
<evidence type="ECO:0008006" key="3">
    <source>
        <dbReference type="Google" id="ProtNLM"/>
    </source>
</evidence>
<dbReference type="Gene3D" id="3.30.460.10">
    <property type="entry name" value="Beta Polymerase, domain 2"/>
    <property type="match status" value="1"/>
</dbReference>
<dbReference type="OrthoDB" id="5069422at2"/>
<dbReference type="AlphaFoldDB" id="A0A1H5HLT3"/>
<sequence>MFTPDERSALRDALVCAARADDRIDGAALTGSAARGAEDDWSDIDLAFGLADGADQAAVMADWTAVMCQRHGAVAHLDSPRGGTIYRVFLLASTLQVDIAFAPAAEFGAIAPTFRLLFGAARDVPAATPPAAGGLVGMGWLYALHARSSIERGRAWQALYMINGLRDQVVALACLRHDLPAHQGRGVDALPESVTAPLAGSLVGALDDPALRRAFAVATEALLAEARHVDPDLADRLTAPLRALSGGSVAAGDEPQ</sequence>
<dbReference type="SUPFAM" id="SSF81301">
    <property type="entry name" value="Nucleotidyltransferase"/>
    <property type="match status" value="1"/>
</dbReference>
<keyword evidence="2" id="KW-1185">Reference proteome</keyword>
<gene>
    <name evidence="1" type="ORF">SAMN04488561_0896</name>
</gene>
<dbReference type="CDD" id="cd05403">
    <property type="entry name" value="NT_KNTase_like"/>
    <property type="match status" value="1"/>
</dbReference>
<evidence type="ECO:0000313" key="2">
    <source>
        <dbReference type="Proteomes" id="UP000181980"/>
    </source>
</evidence>
<dbReference type="RefSeq" id="WP_069110322.1">
    <property type="nucleotide sequence ID" value="NZ_FNUC01000003.1"/>
</dbReference>
<accession>A0A1H5HLT3</accession>
<dbReference type="Proteomes" id="UP000181980">
    <property type="component" value="Unassembled WGS sequence"/>
</dbReference>
<dbReference type="EMBL" id="FNUC01000003">
    <property type="protein sequence ID" value="SEE28973.1"/>
    <property type="molecule type" value="Genomic_DNA"/>
</dbReference>
<evidence type="ECO:0000313" key="1">
    <source>
        <dbReference type="EMBL" id="SEE28973.1"/>
    </source>
</evidence>
<protein>
    <recommendedName>
        <fullName evidence="3">Nucleotidyltransferase domain-containing protein</fullName>
    </recommendedName>
</protein>
<dbReference type="InterPro" id="IPR043519">
    <property type="entry name" value="NT_sf"/>
</dbReference>
<organism evidence="1 2">
    <name type="scientific">Jiangella alba</name>
    <dbReference type="NCBI Taxonomy" id="561176"/>
    <lineage>
        <taxon>Bacteria</taxon>
        <taxon>Bacillati</taxon>
        <taxon>Actinomycetota</taxon>
        <taxon>Actinomycetes</taxon>
        <taxon>Jiangellales</taxon>
        <taxon>Jiangellaceae</taxon>
        <taxon>Jiangella</taxon>
    </lineage>
</organism>
<name>A0A1H5HLT3_9ACTN</name>
<reference evidence="2" key="1">
    <citation type="submission" date="2016-10" db="EMBL/GenBank/DDBJ databases">
        <authorList>
            <person name="Varghese N."/>
            <person name="Submissions S."/>
        </authorList>
    </citation>
    <scope>NUCLEOTIDE SEQUENCE [LARGE SCALE GENOMIC DNA]</scope>
    <source>
        <strain evidence="2">DSM 45237</strain>
    </source>
</reference>